<name>A0ABY1QPS8_9BACT</name>
<comment type="function">
    <text evidence="3">Catalyzes the transfer of the phosphoribosyl group of 5-phosphorylribose-1-pyrophosphate (PRPP) to anthranilate to yield N-(5'-phosphoribosyl)-anthranilate (PRA).</text>
</comment>
<feature type="binding site" evidence="3">
    <location>
        <position position="263"/>
    </location>
    <ligand>
        <name>Mg(2+)</name>
        <dbReference type="ChEBI" id="CHEBI:18420"/>
        <label>2</label>
    </ligand>
</feature>
<feature type="binding site" evidence="3">
    <location>
        <begin position="146"/>
        <end position="154"/>
    </location>
    <ligand>
        <name>5-phospho-alpha-D-ribose 1-diphosphate</name>
        <dbReference type="ChEBI" id="CHEBI:58017"/>
    </ligand>
</feature>
<comment type="pathway">
    <text evidence="3">Amino-acid biosynthesis; L-tryptophan biosynthesis; L-tryptophan from chorismate: step 2/5.</text>
</comment>
<comment type="subunit">
    <text evidence="3">Homodimer.</text>
</comment>
<feature type="binding site" evidence="3">
    <location>
        <position position="118"/>
    </location>
    <ligand>
        <name>5-phospho-alpha-D-ribose 1-diphosphate</name>
        <dbReference type="ChEBI" id="CHEBI:58017"/>
    </ligand>
</feature>
<feature type="binding site" evidence="3">
    <location>
        <position position="204"/>
    </location>
    <ligand>
        <name>anthranilate</name>
        <dbReference type="ChEBI" id="CHEBI:16567"/>
        <label>2</label>
    </ligand>
</feature>
<keyword evidence="3" id="KW-0460">Magnesium</keyword>
<feature type="binding site" evidence="3">
    <location>
        <position position="149"/>
    </location>
    <ligand>
        <name>anthranilate</name>
        <dbReference type="ChEBI" id="CHEBI:16567"/>
        <label>1</label>
    </ligand>
</feature>
<comment type="cofactor">
    <cofactor evidence="3">
        <name>Mg(2+)</name>
        <dbReference type="ChEBI" id="CHEBI:18420"/>
    </cofactor>
    <text evidence="3">Binds 2 magnesium ions per monomer.</text>
</comment>
<dbReference type="InterPro" id="IPR017459">
    <property type="entry name" value="Glycosyl_Trfase_fam3_N_dom"/>
</dbReference>
<feature type="binding site" evidence="3">
    <location>
        <position position="118"/>
    </location>
    <ligand>
        <name>anthranilate</name>
        <dbReference type="ChEBI" id="CHEBI:16567"/>
        <label>1</label>
    </ligand>
</feature>
<dbReference type="Gene3D" id="3.40.1030.10">
    <property type="entry name" value="Nucleoside phosphorylase/phosphoribosyltransferase catalytic domain"/>
    <property type="match status" value="1"/>
</dbReference>
<feature type="domain" description="Glycosyl transferase family 3 N-terminal" evidence="5">
    <location>
        <begin position="47"/>
        <end position="103"/>
    </location>
</feature>
<evidence type="ECO:0000313" key="7">
    <source>
        <dbReference type="Proteomes" id="UP001158067"/>
    </source>
</evidence>
<keyword evidence="3" id="KW-0479">Metal-binding</keyword>
<comment type="catalytic activity">
    <reaction evidence="3">
        <text>N-(5-phospho-beta-D-ribosyl)anthranilate + diphosphate = 5-phospho-alpha-D-ribose 1-diphosphate + anthranilate</text>
        <dbReference type="Rhea" id="RHEA:11768"/>
        <dbReference type="ChEBI" id="CHEBI:16567"/>
        <dbReference type="ChEBI" id="CHEBI:18277"/>
        <dbReference type="ChEBI" id="CHEBI:33019"/>
        <dbReference type="ChEBI" id="CHEBI:58017"/>
        <dbReference type="EC" id="2.4.2.18"/>
    </reaction>
</comment>
<protein>
    <recommendedName>
        <fullName evidence="3">Anthranilate phosphoribosyltransferase</fullName>
        <ecNumber evidence="3">2.4.2.18</ecNumber>
    </recommendedName>
</protein>
<reference evidence="6 7" key="1">
    <citation type="submission" date="2017-05" db="EMBL/GenBank/DDBJ databases">
        <authorList>
            <person name="Varghese N."/>
            <person name="Submissions S."/>
        </authorList>
    </citation>
    <scope>NUCLEOTIDE SEQUENCE [LARGE SCALE GENOMIC DNA]</scope>
    <source>
        <strain evidence="6 7">DSM 25457</strain>
    </source>
</reference>
<keyword evidence="3" id="KW-0028">Amino-acid biosynthesis</keyword>
<keyword evidence="7" id="KW-1185">Reference proteome</keyword>
<evidence type="ECO:0000313" key="6">
    <source>
        <dbReference type="EMBL" id="SMP76831.1"/>
    </source>
</evidence>
<feature type="binding site" evidence="3">
    <location>
        <position position="126"/>
    </location>
    <ligand>
        <name>5-phospho-alpha-D-ribose 1-diphosphate</name>
        <dbReference type="ChEBI" id="CHEBI:58017"/>
    </ligand>
</feature>
<evidence type="ECO:0000259" key="4">
    <source>
        <dbReference type="Pfam" id="PF00591"/>
    </source>
</evidence>
<evidence type="ECO:0000259" key="5">
    <source>
        <dbReference type="Pfam" id="PF02885"/>
    </source>
</evidence>
<feature type="binding site" evidence="3">
    <location>
        <begin position="128"/>
        <end position="131"/>
    </location>
    <ligand>
        <name>5-phospho-alpha-D-ribose 1-diphosphate</name>
        <dbReference type="ChEBI" id="CHEBI:58017"/>
    </ligand>
</feature>
<dbReference type="GO" id="GO:0016757">
    <property type="term" value="F:glycosyltransferase activity"/>
    <property type="evidence" value="ECO:0007669"/>
    <property type="project" value="UniProtKB-KW"/>
</dbReference>
<feature type="binding site" evidence="3">
    <location>
        <position position="264"/>
    </location>
    <ligand>
        <name>Mg(2+)</name>
        <dbReference type="ChEBI" id="CHEBI:18420"/>
        <label>2</label>
    </ligand>
</feature>
<feature type="binding site" evidence="3">
    <location>
        <position position="130"/>
    </location>
    <ligand>
        <name>Mg(2+)</name>
        <dbReference type="ChEBI" id="CHEBI:18420"/>
        <label>1</label>
    </ligand>
</feature>
<dbReference type="PANTHER" id="PTHR43285">
    <property type="entry name" value="ANTHRANILATE PHOSPHORIBOSYLTRANSFERASE"/>
    <property type="match status" value="1"/>
</dbReference>
<keyword evidence="3" id="KW-0057">Aromatic amino acid biosynthesis</keyword>
<dbReference type="Proteomes" id="UP001158067">
    <property type="component" value="Unassembled WGS sequence"/>
</dbReference>
<keyword evidence="2 3" id="KW-0808">Transferase</keyword>
<dbReference type="InterPro" id="IPR035902">
    <property type="entry name" value="Nuc_phospho_transferase"/>
</dbReference>
<dbReference type="InterPro" id="IPR036320">
    <property type="entry name" value="Glycosyl_Trfase_fam3_N_dom_sf"/>
</dbReference>
<keyword evidence="3" id="KW-0822">Tryptophan biosynthesis</keyword>
<dbReference type="SUPFAM" id="SSF52418">
    <property type="entry name" value="Nucleoside phosphorylase/phosphoribosyltransferase catalytic domain"/>
    <property type="match status" value="1"/>
</dbReference>
<gene>
    <name evidence="3" type="primary">trpD</name>
    <name evidence="6" type="ORF">SAMN06265222_12218</name>
</gene>
<dbReference type="HAMAP" id="MF_00211">
    <property type="entry name" value="TrpD"/>
    <property type="match status" value="1"/>
</dbReference>
<dbReference type="Pfam" id="PF00591">
    <property type="entry name" value="Glycos_transf_3"/>
    <property type="match status" value="1"/>
</dbReference>
<dbReference type="Pfam" id="PF02885">
    <property type="entry name" value="Glycos_trans_3N"/>
    <property type="match status" value="1"/>
</dbReference>
<proteinExistence type="inferred from homology"/>
<feature type="binding site" evidence="3">
    <location>
        <position position="264"/>
    </location>
    <ligand>
        <name>Mg(2+)</name>
        <dbReference type="ChEBI" id="CHEBI:18420"/>
        <label>1</label>
    </ligand>
</feature>
<comment type="similarity">
    <text evidence="3">Belongs to the anthranilate phosphoribosyltransferase family.</text>
</comment>
<dbReference type="InterPro" id="IPR005940">
    <property type="entry name" value="Anthranilate_Pribosyl_Tfrase"/>
</dbReference>
<dbReference type="EC" id="2.4.2.18" evidence="3"/>
<dbReference type="InterPro" id="IPR000312">
    <property type="entry name" value="Glycosyl_Trfase_fam3"/>
</dbReference>
<keyword evidence="1 3" id="KW-0328">Glycosyltransferase</keyword>
<dbReference type="PANTHER" id="PTHR43285:SF2">
    <property type="entry name" value="ANTHRANILATE PHOSPHORIBOSYLTRANSFERASE"/>
    <property type="match status" value="1"/>
</dbReference>
<evidence type="ECO:0000256" key="1">
    <source>
        <dbReference type="ARBA" id="ARBA00022676"/>
    </source>
</evidence>
<sequence>MKVLLLLSFRVADGGLANNHNGPLTISRNAVPHSFEEVSFDDATELARSGTDLTAEQTGALIDTMLRGEAPAAQVSELLLALREKGEAVSELVGAASAMRSHMTRIDHDHDVLLDTCGTGGSGSGTFNISTAVAILAAACGVAVAKHGNRKATSLSGSADVLEHLGVKIESDADEVARSLNEHGICFCFAAKLHPAMRHVVAIRRSLGVPTLFNLLGPLCNPAGATHQLLGTSAPETQAKIAAAMTELATQRSFVLHAEDGQDEVSLDGVTRCVEVRGTQETAHDWTAASFGLLPAHRDALAAGDPAASAQIIRDVFNGKIGPQRDTVVAGCAAALLLVEKVADLRAGAEMAAEAIDSGAATQKLKQLAG</sequence>
<feature type="binding site" evidence="3">
    <location>
        <position position="158"/>
    </location>
    <ligand>
        <name>5-phospho-alpha-D-ribose 1-diphosphate</name>
        <dbReference type="ChEBI" id="CHEBI:58017"/>
    </ligand>
</feature>
<feature type="domain" description="Glycosyl transferase family 3" evidence="4">
    <location>
        <begin position="112"/>
        <end position="361"/>
    </location>
</feature>
<comment type="caution">
    <text evidence="6">The sequence shown here is derived from an EMBL/GenBank/DDBJ whole genome shotgun (WGS) entry which is preliminary data.</text>
</comment>
<dbReference type="Gene3D" id="1.20.970.10">
    <property type="entry name" value="Transferase, Pyrimidine Nucleoside Phosphorylase, Chain C"/>
    <property type="match status" value="1"/>
</dbReference>
<comment type="caution">
    <text evidence="3">Lacks conserved residue(s) required for the propagation of feature annotation.</text>
</comment>
<dbReference type="NCBIfam" id="TIGR01245">
    <property type="entry name" value="trpD"/>
    <property type="match status" value="1"/>
</dbReference>
<evidence type="ECO:0000256" key="2">
    <source>
        <dbReference type="ARBA" id="ARBA00022679"/>
    </source>
</evidence>
<dbReference type="SUPFAM" id="SSF47648">
    <property type="entry name" value="Nucleoside phosphorylase/phosphoribosyltransferase N-terminal domain"/>
    <property type="match status" value="1"/>
</dbReference>
<feature type="binding site" evidence="3">
    <location>
        <begin position="121"/>
        <end position="122"/>
    </location>
    <ligand>
        <name>5-phospho-alpha-D-ribose 1-diphosphate</name>
        <dbReference type="ChEBI" id="CHEBI:58017"/>
    </ligand>
</feature>
<organism evidence="6 7">
    <name type="scientific">Neorhodopirellula lusitana</name>
    <dbReference type="NCBI Taxonomy" id="445327"/>
    <lineage>
        <taxon>Bacteria</taxon>
        <taxon>Pseudomonadati</taxon>
        <taxon>Planctomycetota</taxon>
        <taxon>Planctomycetia</taxon>
        <taxon>Pirellulales</taxon>
        <taxon>Pirellulaceae</taxon>
        <taxon>Neorhodopirellula</taxon>
    </lineage>
</organism>
<accession>A0ABY1QPS8</accession>
<dbReference type="EMBL" id="FXUG01000022">
    <property type="protein sequence ID" value="SMP76831.1"/>
    <property type="molecule type" value="Genomic_DNA"/>
</dbReference>
<evidence type="ECO:0000256" key="3">
    <source>
        <dbReference type="HAMAP-Rule" id="MF_00211"/>
    </source>
</evidence>